<dbReference type="Proteomes" id="UP000067626">
    <property type="component" value="Chromosome"/>
</dbReference>
<dbReference type="STRING" id="52.CMC5_023110"/>
<dbReference type="InterPro" id="IPR017847">
    <property type="entry name" value="T6SS_RhsGE_Vgr_subset"/>
</dbReference>
<dbReference type="Pfam" id="PF05954">
    <property type="entry name" value="Phage_GPD"/>
    <property type="match status" value="1"/>
</dbReference>
<sequence length="858" mass="91203">MSEEQVGIELALDVDGRVRPVGCRVSEALSESTHAVVEIATDEDLPFDEVLGGEASLRISLGDGAERRWTLRVGAVEFSRFEEGTLRYEVHLYDHLWLLRHTRTTRKYRGLSAEQIVSEVLSRHQVAHVWQLSSPTRVREYCVQYEESDFDFVSRLLEFEGIYYAFDEEGVMVLADRSSAADKVAGRSSHFELLDAHGALSRGELGIFAFRRGARLAPGRVTVSDFDWKNPQRSLLTSDSAASHPSLEVYEYPAGFRAQAEGERLARLRLEAHQVRAHIVEGAGNVPTFTPGSRFAFGDAGGAAFEGEYFLVGVEHTARDGSFPRAQGDEEAQYGNTFRALPAATPFRPHPGTPRPTIEGCHTAVVRGPAGAEIHTDRFGRFRAQFHWDREASGTDQDSRWIRLLQESATSMVLARVGWEMRVAYIDGDPDRPVGIARAMNGVMPPAYAQPANKSTMTIKTPSSPATGGFSEIKLDDTAGAMLFSVRAERDYEAEIKHDKVETIGRDETREVGRHLTHTVGRDQSVVIGHDAKEAIGGDRRLEVKGDRTKQVEGSEKVDVGGSVTVSTAKDETEAVGSVRMTFSGGFQMPDLAARGKSVAKGLVPDPKAIGKKAVAAAKSGAQKGAKDGFEAAGGLPSVATAPGGVAGSVLGGAASGALGGVQESLTKSIQGMVPSASGIASKLTGGLSEGVTFGKLADQFLVGSISRTASEKMSRTVGGAFISAGVGNMTTTAGKAYVETVGGVKLTTSLSEGISESIEGQLVVTVGGAVVRSSVGDMTVSSRANRVMVGAALDLTSSKQVHVVSKEIEIVGDALLDVDVSGAGIQLTPAGIQMRGAVQIKSDESVTVTGKTHTLST</sequence>
<dbReference type="SUPFAM" id="SSF69279">
    <property type="entry name" value="Phage tail proteins"/>
    <property type="match status" value="2"/>
</dbReference>
<dbReference type="Gene3D" id="2.40.50.230">
    <property type="entry name" value="Gp5 N-terminal domain"/>
    <property type="match status" value="1"/>
</dbReference>
<dbReference type="RefSeq" id="WP_050430442.1">
    <property type="nucleotide sequence ID" value="NZ_CP012159.1"/>
</dbReference>
<dbReference type="Gene3D" id="2.30.110.50">
    <property type="match status" value="1"/>
</dbReference>
<proteinExistence type="predicted"/>
<dbReference type="InterPro" id="IPR037026">
    <property type="entry name" value="Vgr_OB-fold_dom_sf"/>
</dbReference>
<dbReference type="SUPFAM" id="SSF69349">
    <property type="entry name" value="Phage fibre proteins"/>
    <property type="match status" value="1"/>
</dbReference>
<dbReference type="OrthoDB" id="5478310at2"/>
<dbReference type="NCBIfam" id="TIGR03361">
    <property type="entry name" value="VI_Rhs_Vgr"/>
    <property type="match status" value="1"/>
</dbReference>
<gene>
    <name evidence="2" type="ORF">CMC5_023110</name>
</gene>
<evidence type="ECO:0000313" key="3">
    <source>
        <dbReference type="Proteomes" id="UP000067626"/>
    </source>
</evidence>
<dbReference type="Pfam" id="PF22178">
    <property type="entry name" value="Gp5_trimer_C"/>
    <property type="match status" value="1"/>
</dbReference>
<dbReference type="Gene3D" id="3.55.50.10">
    <property type="entry name" value="Baseplate protein-like domains"/>
    <property type="match status" value="1"/>
</dbReference>
<protein>
    <recommendedName>
        <fullName evidence="1">Gp5/Type VI secretion system Vgr C-terminal trimerisation domain-containing protein</fullName>
    </recommendedName>
</protein>
<dbReference type="InterPro" id="IPR054030">
    <property type="entry name" value="Gp5_Vgr_C"/>
</dbReference>
<dbReference type="KEGG" id="ccro:CMC5_023110"/>
<feature type="domain" description="Gp5/Type VI secretion system Vgr C-terminal trimerisation" evidence="1">
    <location>
        <begin position="457"/>
        <end position="566"/>
    </location>
</feature>
<dbReference type="InterPro" id="IPR006533">
    <property type="entry name" value="T6SS_Vgr_RhsGE"/>
</dbReference>
<dbReference type="NCBIfam" id="TIGR01646">
    <property type="entry name" value="vgr_GE"/>
    <property type="match status" value="1"/>
</dbReference>
<evidence type="ECO:0000313" key="2">
    <source>
        <dbReference type="EMBL" id="AKT38168.1"/>
    </source>
</evidence>
<evidence type="ECO:0000259" key="1">
    <source>
        <dbReference type="Pfam" id="PF22178"/>
    </source>
</evidence>
<dbReference type="AlphaFoldDB" id="A0A0K1EC79"/>
<dbReference type="Gene3D" id="4.10.220.110">
    <property type="match status" value="1"/>
</dbReference>
<dbReference type="EMBL" id="CP012159">
    <property type="protein sequence ID" value="AKT38168.1"/>
    <property type="molecule type" value="Genomic_DNA"/>
</dbReference>
<accession>A0A0K1EC79</accession>
<reference evidence="2 3" key="1">
    <citation type="submission" date="2015-07" db="EMBL/GenBank/DDBJ databases">
        <title>Genome analysis of myxobacterium Chondromyces crocatus Cm c5 reveals a high potential for natural compound synthesis and the genetic basis for the loss of fruiting body formation.</title>
        <authorList>
            <person name="Zaburannyi N."/>
            <person name="Bunk B."/>
            <person name="Maier J."/>
            <person name="Overmann J."/>
            <person name="Mueller R."/>
        </authorList>
    </citation>
    <scope>NUCLEOTIDE SEQUENCE [LARGE SCALE GENOMIC DNA]</scope>
    <source>
        <strain evidence="2 3">Cm c5</strain>
    </source>
</reference>
<name>A0A0K1EC79_CHOCO</name>
<keyword evidence="3" id="KW-1185">Reference proteome</keyword>
<organism evidence="2 3">
    <name type="scientific">Chondromyces crocatus</name>
    <dbReference type="NCBI Taxonomy" id="52"/>
    <lineage>
        <taxon>Bacteria</taxon>
        <taxon>Pseudomonadati</taxon>
        <taxon>Myxococcota</taxon>
        <taxon>Polyangia</taxon>
        <taxon>Polyangiales</taxon>
        <taxon>Polyangiaceae</taxon>
        <taxon>Chondromyces</taxon>
    </lineage>
</organism>
<dbReference type="SUPFAM" id="SSF69255">
    <property type="entry name" value="gp5 N-terminal domain-like"/>
    <property type="match status" value="1"/>
</dbReference>